<evidence type="ECO:0000313" key="2">
    <source>
        <dbReference type="EMBL" id="MDU0371677.1"/>
    </source>
</evidence>
<sequence length="88" mass="9528">MKKVLLVATLLGGVSFSSLAATTPHTEPNATKSPNQAFVLSKDLIAKKMLYEYAYGADEMCGRSGKATGNSWDEVVELLNMLHDQYCG</sequence>
<keyword evidence="3" id="KW-1185">Reference proteome</keyword>
<evidence type="ECO:0000313" key="3">
    <source>
        <dbReference type="Proteomes" id="UP001250698"/>
    </source>
</evidence>
<feature type="signal peptide" evidence="1">
    <location>
        <begin position="1"/>
        <end position="20"/>
    </location>
</feature>
<protein>
    <submittedName>
        <fullName evidence="2">Uncharacterized protein</fullName>
    </submittedName>
</protein>
<feature type="chain" id="PRO_5045292361" evidence="1">
    <location>
        <begin position="21"/>
        <end position="88"/>
    </location>
</feature>
<dbReference type="RefSeq" id="WP_315999137.1">
    <property type="nucleotide sequence ID" value="NZ_JAWDJT010000010.1"/>
</dbReference>
<dbReference type="Proteomes" id="UP001250698">
    <property type="component" value="Unassembled WGS sequence"/>
</dbReference>
<proteinExistence type="predicted"/>
<keyword evidence="1" id="KW-0732">Signal</keyword>
<organism evidence="2 3">
    <name type="scientific">Hymenobacter endophyticus</name>
    <dbReference type="NCBI Taxonomy" id="3076335"/>
    <lineage>
        <taxon>Bacteria</taxon>
        <taxon>Pseudomonadati</taxon>
        <taxon>Bacteroidota</taxon>
        <taxon>Cytophagia</taxon>
        <taxon>Cytophagales</taxon>
        <taxon>Hymenobacteraceae</taxon>
        <taxon>Hymenobacter</taxon>
    </lineage>
</organism>
<name>A0ABU3TJY4_9BACT</name>
<comment type="caution">
    <text evidence="2">The sequence shown here is derived from an EMBL/GenBank/DDBJ whole genome shotgun (WGS) entry which is preliminary data.</text>
</comment>
<accession>A0ABU3TJY4</accession>
<dbReference type="EMBL" id="JAWDJT010000010">
    <property type="protein sequence ID" value="MDU0371677.1"/>
    <property type="molecule type" value="Genomic_DNA"/>
</dbReference>
<gene>
    <name evidence="2" type="ORF">ROI90_14820</name>
</gene>
<evidence type="ECO:0000256" key="1">
    <source>
        <dbReference type="SAM" id="SignalP"/>
    </source>
</evidence>
<reference evidence="2 3" key="1">
    <citation type="submission" date="2023-10" db="EMBL/GenBank/DDBJ databases">
        <title>Hymenobacter endophyticus sp. nov., an isolate from the leaf tissues of wheat.</title>
        <authorList>
            <person name="Dai Y."/>
        </authorList>
    </citation>
    <scope>NUCLEOTIDE SEQUENCE [LARGE SCALE GENOMIC DNA]</scope>
    <source>
        <strain evidence="2 3">ZK17L-C2</strain>
    </source>
</reference>